<accession>A0A2J5HUF2</accession>
<dbReference type="Proteomes" id="UP000235023">
    <property type="component" value="Unassembled WGS sequence"/>
</dbReference>
<feature type="compositionally biased region" description="Polar residues" evidence="1">
    <location>
        <begin position="56"/>
        <end position="66"/>
    </location>
</feature>
<sequence>MDLSSLEGPPIPITRLSDSPSPPISPFNDHDLATQDIPRIQLDLNLPADITWDLNPITTPNPTKHTYQPPPTQQQSTPSWSGVETLWETTYSRPSSRNGLHNDSDDSSHHPSQRTLSPAAGAGASSRPSHSHSRSESSAHQQLVWLDDENIWVFVNSAPASPVSRPCWASHPTLAHSRSMESTTSSASSSTTPAHMNAVDRTPRLRDSAVLDAPDMSLPAALLLPPPPPPYERHIYDRPLPPLPQEAGAAGSGGGGGREGRRGSRWAAVARRINRAD</sequence>
<evidence type="ECO:0000313" key="3">
    <source>
        <dbReference type="Proteomes" id="UP000235023"/>
    </source>
</evidence>
<organism evidence="2 3">
    <name type="scientific">Aspergillus taichungensis</name>
    <dbReference type="NCBI Taxonomy" id="482145"/>
    <lineage>
        <taxon>Eukaryota</taxon>
        <taxon>Fungi</taxon>
        <taxon>Dikarya</taxon>
        <taxon>Ascomycota</taxon>
        <taxon>Pezizomycotina</taxon>
        <taxon>Eurotiomycetes</taxon>
        <taxon>Eurotiomycetidae</taxon>
        <taxon>Eurotiales</taxon>
        <taxon>Aspergillaceae</taxon>
        <taxon>Aspergillus</taxon>
        <taxon>Aspergillus subgen. Circumdati</taxon>
    </lineage>
</organism>
<feature type="region of interest" description="Disordered" evidence="1">
    <location>
        <begin position="51"/>
        <end position="140"/>
    </location>
</feature>
<reference evidence="3" key="1">
    <citation type="submission" date="2017-12" db="EMBL/GenBank/DDBJ databases">
        <authorList>
            <consortium name="DOE Joint Genome Institute"/>
            <person name="Mondo S.J."/>
            <person name="Kjaerbolling I."/>
            <person name="Vesth T.C."/>
            <person name="Frisvad J.C."/>
            <person name="Nybo J.L."/>
            <person name="Theobald S."/>
            <person name="Kuo A."/>
            <person name="Bowyer P."/>
            <person name="Matsuda Y."/>
            <person name="Lyhne E.K."/>
            <person name="Kogle M.E."/>
            <person name="Clum A."/>
            <person name="Lipzen A."/>
            <person name="Salamov A."/>
            <person name="Ngan C.Y."/>
            <person name="Daum C."/>
            <person name="Chiniquy J."/>
            <person name="Barry K."/>
            <person name="LaButti K."/>
            <person name="Haridas S."/>
            <person name="Simmons B.A."/>
            <person name="Magnuson J.K."/>
            <person name="Mortensen U.H."/>
            <person name="Larsen T.O."/>
            <person name="Grigoriev I.V."/>
            <person name="Baker S.E."/>
            <person name="Andersen M.R."/>
            <person name="Nordberg H.P."/>
            <person name="Cantor M.N."/>
            <person name="Hua S.X."/>
        </authorList>
    </citation>
    <scope>NUCLEOTIDE SEQUENCE [LARGE SCALE GENOMIC DNA]</scope>
    <source>
        <strain evidence="3">IBT 19404</strain>
    </source>
</reference>
<proteinExistence type="predicted"/>
<feature type="region of interest" description="Disordered" evidence="1">
    <location>
        <begin position="221"/>
        <end position="277"/>
    </location>
</feature>
<evidence type="ECO:0000313" key="2">
    <source>
        <dbReference type="EMBL" id="PLN80816.1"/>
    </source>
</evidence>
<feature type="region of interest" description="Disordered" evidence="1">
    <location>
        <begin position="1"/>
        <end position="32"/>
    </location>
</feature>
<dbReference type="EMBL" id="KZ559543">
    <property type="protein sequence ID" value="PLN80816.1"/>
    <property type="molecule type" value="Genomic_DNA"/>
</dbReference>
<name>A0A2J5HUF2_9EURO</name>
<feature type="region of interest" description="Disordered" evidence="1">
    <location>
        <begin position="175"/>
        <end position="203"/>
    </location>
</feature>
<feature type="compositionally biased region" description="Polar residues" evidence="1">
    <location>
        <begin position="87"/>
        <end position="99"/>
    </location>
</feature>
<feature type="compositionally biased region" description="Basic and acidic residues" evidence="1">
    <location>
        <begin position="100"/>
        <end position="109"/>
    </location>
</feature>
<evidence type="ECO:0000256" key="1">
    <source>
        <dbReference type="SAM" id="MobiDB-lite"/>
    </source>
</evidence>
<protein>
    <submittedName>
        <fullName evidence="2">Uncharacterized protein</fullName>
    </submittedName>
</protein>
<dbReference type="OrthoDB" id="4349176at2759"/>
<dbReference type="AlphaFoldDB" id="A0A2J5HUF2"/>
<feature type="compositionally biased region" description="Low complexity" evidence="1">
    <location>
        <begin position="180"/>
        <end position="192"/>
    </location>
</feature>
<feature type="compositionally biased region" description="Low complexity" evidence="1">
    <location>
        <begin position="117"/>
        <end position="128"/>
    </location>
</feature>
<gene>
    <name evidence="2" type="ORF">BDW42DRAFT_105685</name>
</gene>
<keyword evidence="3" id="KW-1185">Reference proteome</keyword>